<dbReference type="EMBL" id="BGZK01000168">
    <property type="protein sequence ID" value="GBP24965.1"/>
    <property type="molecule type" value="Genomic_DNA"/>
</dbReference>
<protein>
    <submittedName>
        <fullName evidence="2">Uncharacterized protein</fullName>
    </submittedName>
</protein>
<dbReference type="Proteomes" id="UP000299102">
    <property type="component" value="Unassembled WGS sequence"/>
</dbReference>
<feature type="compositionally biased region" description="Low complexity" evidence="1">
    <location>
        <begin position="95"/>
        <end position="107"/>
    </location>
</feature>
<dbReference type="AlphaFoldDB" id="A0A4C1UEU3"/>
<reference evidence="2 3" key="1">
    <citation type="journal article" date="2019" name="Commun. Biol.">
        <title>The bagworm genome reveals a unique fibroin gene that provides high tensile strength.</title>
        <authorList>
            <person name="Kono N."/>
            <person name="Nakamura H."/>
            <person name="Ohtoshi R."/>
            <person name="Tomita M."/>
            <person name="Numata K."/>
            <person name="Arakawa K."/>
        </authorList>
    </citation>
    <scope>NUCLEOTIDE SEQUENCE [LARGE SCALE GENOMIC DNA]</scope>
</reference>
<name>A0A4C1UEU3_EUMVA</name>
<gene>
    <name evidence="2" type="ORF">EVAR_94259_1</name>
</gene>
<accession>A0A4C1UEU3</accession>
<sequence>MTRQGDQEKLDCCLRLLRKLVVDVTDLKQRSVSNNGNSRVNSAISEEVDTYLKLNTRDAVIAFEEKLATSTAFENEFHTVPYSKLCTRYEQGNVPGASRRPGPARAGGRSGRRRGRRREAGEELIRWRLPLVNYHLGDCKTTTELRATRGARGRPGLTVHVCRDHNRACVWHCGITTNKQVFMEYGGGRVGRATATGGAYSFHVGLAGGRQHSVSRSAGAVLEHRADP</sequence>
<evidence type="ECO:0000256" key="1">
    <source>
        <dbReference type="SAM" id="MobiDB-lite"/>
    </source>
</evidence>
<comment type="caution">
    <text evidence="2">The sequence shown here is derived from an EMBL/GenBank/DDBJ whole genome shotgun (WGS) entry which is preliminary data.</text>
</comment>
<proteinExistence type="predicted"/>
<dbReference type="OrthoDB" id="7486995at2759"/>
<evidence type="ECO:0000313" key="3">
    <source>
        <dbReference type="Proteomes" id="UP000299102"/>
    </source>
</evidence>
<organism evidence="2 3">
    <name type="scientific">Eumeta variegata</name>
    <name type="common">Bagworm moth</name>
    <name type="synonym">Eumeta japonica</name>
    <dbReference type="NCBI Taxonomy" id="151549"/>
    <lineage>
        <taxon>Eukaryota</taxon>
        <taxon>Metazoa</taxon>
        <taxon>Ecdysozoa</taxon>
        <taxon>Arthropoda</taxon>
        <taxon>Hexapoda</taxon>
        <taxon>Insecta</taxon>
        <taxon>Pterygota</taxon>
        <taxon>Neoptera</taxon>
        <taxon>Endopterygota</taxon>
        <taxon>Lepidoptera</taxon>
        <taxon>Glossata</taxon>
        <taxon>Ditrysia</taxon>
        <taxon>Tineoidea</taxon>
        <taxon>Psychidae</taxon>
        <taxon>Oiketicinae</taxon>
        <taxon>Eumeta</taxon>
    </lineage>
</organism>
<feature type="region of interest" description="Disordered" evidence="1">
    <location>
        <begin position="93"/>
        <end position="119"/>
    </location>
</feature>
<evidence type="ECO:0000313" key="2">
    <source>
        <dbReference type="EMBL" id="GBP24965.1"/>
    </source>
</evidence>
<keyword evidence="3" id="KW-1185">Reference proteome</keyword>